<evidence type="ECO:0000313" key="1">
    <source>
        <dbReference type="EMBL" id="KAI3763258.1"/>
    </source>
</evidence>
<comment type="caution">
    <text evidence="1">The sequence shown here is derived from an EMBL/GenBank/DDBJ whole genome shotgun (WGS) entry which is preliminary data.</text>
</comment>
<sequence length="433" mass="48718">MADLKERLLPPKPASATNLRDSSYRPSASGRLPFQGVDVLGLKKRGQGLRSWIRVDAATGDSQIIEVDKFTIMRRCDLPARDLRLLDPLFVYPSTILGREKAIVVNLEQIRCIITADEVLLLNSLDSYVLQYVVELQRRLKAAGGGVLWRSEGGELKTSPDYLPFEFRALEVALEAACTFLDTQAAELEIEAYPLLDELTSKISTLNLERVRRLKSRLVALTRRVQKVRDEIEQLMDDDGDMAEMYLTEKKRRMDSSFDGAEQSVMTGHRSNDGQQSISAPVSPVSSPPYSRRLEKAFSIARSRHDGMSSSGSATESIEELEMLLEAYFVVIDSSLNKLTSLKEYIDDTEDFINIQLDNVRNQLIQFELLLTTATFVVAIFGVVAGIFGMNFMIPLFDSPKAFTWVLVITGVAGAIIFSSFLWFFRYKRLMPL</sequence>
<keyword evidence="2" id="KW-1185">Reference proteome</keyword>
<reference evidence="2" key="1">
    <citation type="journal article" date="2022" name="Mol. Ecol. Resour.">
        <title>The genomes of chicory, endive, great burdock and yacon provide insights into Asteraceae palaeo-polyploidization history and plant inulin production.</title>
        <authorList>
            <person name="Fan W."/>
            <person name="Wang S."/>
            <person name="Wang H."/>
            <person name="Wang A."/>
            <person name="Jiang F."/>
            <person name="Liu H."/>
            <person name="Zhao H."/>
            <person name="Xu D."/>
            <person name="Zhang Y."/>
        </authorList>
    </citation>
    <scope>NUCLEOTIDE SEQUENCE [LARGE SCALE GENOMIC DNA]</scope>
    <source>
        <strain evidence="2">cv. Yunnan</strain>
    </source>
</reference>
<reference evidence="1 2" key="2">
    <citation type="journal article" date="2022" name="Mol. Ecol. Resour.">
        <title>The genomes of chicory, endive, great burdock and yacon provide insights into Asteraceae paleo-polyploidization history and plant inulin production.</title>
        <authorList>
            <person name="Fan W."/>
            <person name="Wang S."/>
            <person name="Wang H."/>
            <person name="Wang A."/>
            <person name="Jiang F."/>
            <person name="Liu H."/>
            <person name="Zhao H."/>
            <person name="Xu D."/>
            <person name="Zhang Y."/>
        </authorList>
    </citation>
    <scope>NUCLEOTIDE SEQUENCE [LARGE SCALE GENOMIC DNA]</scope>
    <source>
        <strain evidence="2">cv. Yunnan</strain>
        <tissue evidence="1">Leaves</tissue>
    </source>
</reference>
<dbReference type="EMBL" id="CM042034">
    <property type="protein sequence ID" value="KAI3763258.1"/>
    <property type="molecule type" value="Genomic_DNA"/>
</dbReference>
<name>A0ACB9EXA1_9ASTR</name>
<protein>
    <submittedName>
        <fullName evidence="1">Uncharacterized protein</fullName>
    </submittedName>
</protein>
<evidence type="ECO:0000313" key="2">
    <source>
        <dbReference type="Proteomes" id="UP001056120"/>
    </source>
</evidence>
<dbReference type="Proteomes" id="UP001056120">
    <property type="component" value="Linkage Group LG17"/>
</dbReference>
<gene>
    <name evidence="1" type="ORF">L1987_53712</name>
</gene>
<accession>A0ACB9EXA1</accession>
<organism evidence="1 2">
    <name type="scientific">Smallanthus sonchifolius</name>
    <dbReference type="NCBI Taxonomy" id="185202"/>
    <lineage>
        <taxon>Eukaryota</taxon>
        <taxon>Viridiplantae</taxon>
        <taxon>Streptophyta</taxon>
        <taxon>Embryophyta</taxon>
        <taxon>Tracheophyta</taxon>
        <taxon>Spermatophyta</taxon>
        <taxon>Magnoliopsida</taxon>
        <taxon>eudicotyledons</taxon>
        <taxon>Gunneridae</taxon>
        <taxon>Pentapetalae</taxon>
        <taxon>asterids</taxon>
        <taxon>campanulids</taxon>
        <taxon>Asterales</taxon>
        <taxon>Asteraceae</taxon>
        <taxon>Asteroideae</taxon>
        <taxon>Heliantheae alliance</taxon>
        <taxon>Millerieae</taxon>
        <taxon>Smallanthus</taxon>
    </lineage>
</organism>
<proteinExistence type="predicted"/>